<dbReference type="Gene3D" id="3.40.50.12370">
    <property type="match status" value="1"/>
</dbReference>
<comment type="similarity">
    <text evidence="1">Belongs to the universal stress protein A family.</text>
</comment>
<dbReference type="PRINTS" id="PR01438">
    <property type="entry name" value="UNVRSLSTRESS"/>
</dbReference>
<name>A0ABW9Z7E1_9HYPH</name>
<dbReference type="CDD" id="cd00293">
    <property type="entry name" value="USP-like"/>
    <property type="match status" value="1"/>
</dbReference>
<keyword evidence="4" id="KW-1185">Reference proteome</keyword>
<dbReference type="RefSeq" id="WP_161726444.1">
    <property type="nucleotide sequence ID" value="NZ_JAAAXI010000036.1"/>
</dbReference>
<protein>
    <submittedName>
        <fullName evidence="3">Universal stress protein</fullName>
    </submittedName>
</protein>
<dbReference type="EMBL" id="JAAAXJ010000027">
    <property type="protein sequence ID" value="NBJ27123.1"/>
    <property type="molecule type" value="Genomic_DNA"/>
</dbReference>
<evidence type="ECO:0000313" key="3">
    <source>
        <dbReference type="EMBL" id="NBJ27123.1"/>
    </source>
</evidence>
<accession>A0ABW9Z7E1</accession>
<dbReference type="Pfam" id="PF00582">
    <property type="entry name" value="Usp"/>
    <property type="match status" value="1"/>
</dbReference>
<dbReference type="PANTHER" id="PTHR46268">
    <property type="entry name" value="STRESS RESPONSE PROTEIN NHAX"/>
    <property type="match status" value="1"/>
</dbReference>
<reference evidence="3 4" key="1">
    <citation type="submission" date="2020-01" db="EMBL/GenBank/DDBJ databases">
        <title>Microvirga sp. nov., an arsenate reduction bacterium isolated from Tibet hotspring sediments.</title>
        <authorList>
            <person name="Yuan C.-G."/>
        </authorList>
    </citation>
    <scope>NUCLEOTIDE SEQUENCE [LARGE SCALE GENOMIC DNA]</scope>
    <source>
        <strain evidence="3 4">SYSU G3D203</strain>
    </source>
</reference>
<dbReference type="SUPFAM" id="SSF52402">
    <property type="entry name" value="Adenine nucleotide alpha hydrolases-like"/>
    <property type="match status" value="1"/>
</dbReference>
<evidence type="ECO:0000259" key="2">
    <source>
        <dbReference type="Pfam" id="PF00582"/>
    </source>
</evidence>
<dbReference type="InterPro" id="IPR006016">
    <property type="entry name" value="UspA"/>
</dbReference>
<sequence>MLIVPCRQTSSQLATALVAWDEGRPAARAVADALPLLAMAARVEIVTVGDLRGDPSRDSRQLVRHLASHGIEAHATNLTRDQGSVAGTLLSHAVDVQADLLVMGGYGHSRLREIVLGGTTRRILQTMTVPVMMAH</sequence>
<gene>
    <name evidence="3" type="ORF">GR303_22625</name>
</gene>
<evidence type="ECO:0000256" key="1">
    <source>
        <dbReference type="ARBA" id="ARBA00008791"/>
    </source>
</evidence>
<organism evidence="3 4">
    <name type="scientific">Microvirga arsenatis</name>
    <dbReference type="NCBI Taxonomy" id="2692265"/>
    <lineage>
        <taxon>Bacteria</taxon>
        <taxon>Pseudomonadati</taxon>
        <taxon>Pseudomonadota</taxon>
        <taxon>Alphaproteobacteria</taxon>
        <taxon>Hyphomicrobiales</taxon>
        <taxon>Methylobacteriaceae</taxon>
        <taxon>Microvirga</taxon>
    </lineage>
</organism>
<dbReference type="InterPro" id="IPR006015">
    <property type="entry name" value="Universal_stress_UspA"/>
</dbReference>
<dbReference type="Proteomes" id="UP000818323">
    <property type="component" value="Unassembled WGS sequence"/>
</dbReference>
<evidence type="ECO:0000313" key="4">
    <source>
        <dbReference type="Proteomes" id="UP000818323"/>
    </source>
</evidence>
<feature type="domain" description="UspA" evidence="2">
    <location>
        <begin position="17"/>
        <end position="134"/>
    </location>
</feature>
<dbReference type="PANTHER" id="PTHR46268:SF15">
    <property type="entry name" value="UNIVERSAL STRESS PROTEIN HP_0031"/>
    <property type="match status" value="1"/>
</dbReference>
<comment type="caution">
    <text evidence="3">The sequence shown here is derived from an EMBL/GenBank/DDBJ whole genome shotgun (WGS) entry which is preliminary data.</text>
</comment>
<proteinExistence type="inferred from homology"/>